<sequence>MVPKSLGPKVGHQISGPSSMILRSKEVLLMVAPVKVFAGGWVSDCNHGRWLGGAKDPYSLAFLSPRCYVAFGGVGTPVGFVDCGVHVPHANLVMVRVWLFCFLDVVSSQFLSVMETGGAIKDLLNMVQVTPP</sequence>
<reference evidence="2" key="1">
    <citation type="submission" date="2013-01" db="EMBL/GenBank/DDBJ databases">
        <title>Draft Genome Sequence of a Mulberry Tree, Morus notabilis C.K. Schneid.</title>
        <authorList>
            <person name="He N."/>
            <person name="Zhao S."/>
        </authorList>
    </citation>
    <scope>NUCLEOTIDE SEQUENCE</scope>
</reference>
<evidence type="ECO:0000313" key="1">
    <source>
        <dbReference type="EMBL" id="EXB77632.1"/>
    </source>
</evidence>
<evidence type="ECO:0000313" key="2">
    <source>
        <dbReference type="Proteomes" id="UP000030645"/>
    </source>
</evidence>
<gene>
    <name evidence="1" type="ORF">L484_018148</name>
</gene>
<proteinExistence type="predicted"/>
<dbReference type="Proteomes" id="UP000030645">
    <property type="component" value="Unassembled WGS sequence"/>
</dbReference>
<dbReference type="AlphaFoldDB" id="W9R9N5"/>
<name>W9R9N5_9ROSA</name>
<accession>W9R9N5</accession>
<keyword evidence="2" id="KW-1185">Reference proteome</keyword>
<dbReference type="EMBL" id="KE344761">
    <property type="protein sequence ID" value="EXB77632.1"/>
    <property type="molecule type" value="Genomic_DNA"/>
</dbReference>
<protein>
    <submittedName>
        <fullName evidence="1">Uncharacterized protein</fullName>
    </submittedName>
</protein>
<organism evidence="1 2">
    <name type="scientific">Morus notabilis</name>
    <dbReference type="NCBI Taxonomy" id="981085"/>
    <lineage>
        <taxon>Eukaryota</taxon>
        <taxon>Viridiplantae</taxon>
        <taxon>Streptophyta</taxon>
        <taxon>Embryophyta</taxon>
        <taxon>Tracheophyta</taxon>
        <taxon>Spermatophyta</taxon>
        <taxon>Magnoliopsida</taxon>
        <taxon>eudicotyledons</taxon>
        <taxon>Gunneridae</taxon>
        <taxon>Pentapetalae</taxon>
        <taxon>rosids</taxon>
        <taxon>fabids</taxon>
        <taxon>Rosales</taxon>
        <taxon>Moraceae</taxon>
        <taxon>Moreae</taxon>
        <taxon>Morus</taxon>
    </lineage>
</organism>